<evidence type="ECO:0000256" key="14">
    <source>
        <dbReference type="HAMAP-Rule" id="MF_00215"/>
    </source>
</evidence>
<dbReference type="Gene3D" id="3.40.50.300">
    <property type="entry name" value="P-loop containing nucleotide triphosphate hydrolases"/>
    <property type="match status" value="1"/>
</dbReference>
<comment type="catalytic activity">
    <reaction evidence="1 14 15">
        <text>(R)-pantothenate + ATP = (R)-4'-phosphopantothenate + ADP + H(+)</text>
        <dbReference type="Rhea" id="RHEA:16373"/>
        <dbReference type="ChEBI" id="CHEBI:10986"/>
        <dbReference type="ChEBI" id="CHEBI:15378"/>
        <dbReference type="ChEBI" id="CHEBI:29032"/>
        <dbReference type="ChEBI" id="CHEBI:30616"/>
        <dbReference type="ChEBI" id="CHEBI:456216"/>
        <dbReference type="EC" id="2.7.1.33"/>
    </reaction>
</comment>
<feature type="binding site" evidence="14">
    <location>
        <begin position="89"/>
        <end position="96"/>
    </location>
    <ligand>
        <name>ATP</name>
        <dbReference type="ChEBI" id="CHEBI:30616"/>
    </ligand>
</feature>
<keyword evidence="10 14" id="KW-0418">Kinase</keyword>
<dbReference type="RefSeq" id="WP_124563785.1">
    <property type="nucleotide sequence ID" value="NZ_JARRRY010000001.1"/>
</dbReference>
<comment type="caution">
    <text evidence="17">The sequence shown here is derived from an EMBL/GenBank/DDBJ whole genome shotgun (WGS) entry which is preliminary data.</text>
</comment>
<dbReference type="HAMAP" id="MF_00215">
    <property type="entry name" value="Pantothen_kinase_1"/>
    <property type="match status" value="1"/>
</dbReference>
<evidence type="ECO:0000256" key="13">
    <source>
        <dbReference type="ARBA" id="ARBA00032866"/>
    </source>
</evidence>
<evidence type="ECO:0000256" key="8">
    <source>
        <dbReference type="ARBA" id="ARBA00022679"/>
    </source>
</evidence>
<evidence type="ECO:0000256" key="6">
    <source>
        <dbReference type="ARBA" id="ARBA00015080"/>
    </source>
</evidence>
<comment type="similarity">
    <text evidence="4 14 15">Belongs to the prokaryotic pantothenate kinase family.</text>
</comment>
<evidence type="ECO:0000313" key="18">
    <source>
        <dbReference type="Proteomes" id="UP001218246"/>
    </source>
</evidence>
<dbReference type="GO" id="GO:0004594">
    <property type="term" value="F:pantothenate kinase activity"/>
    <property type="evidence" value="ECO:0007669"/>
    <property type="project" value="UniProtKB-EC"/>
</dbReference>
<dbReference type="InterPro" id="IPR027417">
    <property type="entry name" value="P-loop_NTPase"/>
</dbReference>
<reference evidence="17 18" key="1">
    <citation type="submission" date="2023-04" db="EMBL/GenBank/DDBJ databases">
        <title>Ectobacillus antri isolated from activated sludge.</title>
        <authorList>
            <person name="Yan P."/>
            <person name="Liu X."/>
        </authorList>
    </citation>
    <scope>NUCLEOTIDE SEQUENCE [LARGE SCALE GENOMIC DNA]</scope>
    <source>
        <strain evidence="17 18">C18H</strain>
    </source>
</reference>
<evidence type="ECO:0000256" key="3">
    <source>
        <dbReference type="ARBA" id="ARBA00005225"/>
    </source>
</evidence>
<evidence type="ECO:0000256" key="7">
    <source>
        <dbReference type="ARBA" id="ARBA00022490"/>
    </source>
</evidence>
<evidence type="ECO:0000256" key="15">
    <source>
        <dbReference type="RuleBase" id="RU003530"/>
    </source>
</evidence>
<dbReference type="NCBIfam" id="TIGR00554">
    <property type="entry name" value="panK_bact"/>
    <property type="match status" value="1"/>
</dbReference>
<dbReference type="InterPro" id="IPR006083">
    <property type="entry name" value="PRK/URK"/>
</dbReference>
<comment type="subcellular location">
    <subcellularLocation>
        <location evidence="2 14 15">Cytoplasm</location>
    </subcellularLocation>
</comment>
<dbReference type="Pfam" id="PF00485">
    <property type="entry name" value="PRK"/>
    <property type="match status" value="1"/>
</dbReference>
<evidence type="ECO:0000256" key="11">
    <source>
        <dbReference type="ARBA" id="ARBA00022840"/>
    </source>
</evidence>
<keyword evidence="18" id="KW-1185">Reference proteome</keyword>
<protein>
    <recommendedName>
        <fullName evidence="6 14">Pantothenate kinase</fullName>
        <ecNumber evidence="5 14">2.7.1.33</ecNumber>
    </recommendedName>
    <alternativeName>
        <fullName evidence="13 14">Pantothenic acid kinase</fullName>
    </alternativeName>
</protein>
<evidence type="ECO:0000256" key="4">
    <source>
        <dbReference type="ARBA" id="ARBA00006087"/>
    </source>
</evidence>
<evidence type="ECO:0000256" key="2">
    <source>
        <dbReference type="ARBA" id="ARBA00004496"/>
    </source>
</evidence>
<dbReference type="CDD" id="cd02025">
    <property type="entry name" value="PanK"/>
    <property type="match status" value="1"/>
</dbReference>
<dbReference type="EC" id="2.7.1.33" evidence="5 14"/>
<keyword evidence="8 14" id="KW-0808">Transferase</keyword>
<evidence type="ECO:0000256" key="1">
    <source>
        <dbReference type="ARBA" id="ARBA00001206"/>
    </source>
</evidence>
<evidence type="ECO:0000256" key="10">
    <source>
        <dbReference type="ARBA" id="ARBA00022777"/>
    </source>
</evidence>
<keyword evidence="7 14" id="KW-0963">Cytoplasm</keyword>
<gene>
    <name evidence="14 17" type="primary">coaA</name>
    <name evidence="17" type="ORF">P6P90_01555</name>
</gene>
<dbReference type="InterPro" id="IPR004566">
    <property type="entry name" value="PanK"/>
</dbReference>
<comment type="pathway">
    <text evidence="3 14 15">Cofactor biosynthesis; coenzyme A biosynthesis; CoA from (R)-pantothenate: step 1/5.</text>
</comment>
<dbReference type="PANTHER" id="PTHR10285">
    <property type="entry name" value="URIDINE KINASE"/>
    <property type="match status" value="1"/>
</dbReference>
<evidence type="ECO:0000259" key="16">
    <source>
        <dbReference type="Pfam" id="PF00485"/>
    </source>
</evidence>
<evidence type="ECO:0000256" key="9">
    <source>
        <dbReference type="ARBA" id="ARBA00022741"/>
    </source>
</evidence>
<keyword evidence="9 14" id="KW-0547">Nucleotide-binding</keyword>
<evidence type="ECO:0000256" key="12">
    <source>
        <dbReference type="ARBA" id="ARBA00022993"/>
    </source>
</evidence>
<keyword evidence="11 14" id="KW-0067">ATP-binding</keyword>
<name>A0ABT6H0G1_9BACI</name>
<evidence type="ECO:0000256" key="5">
    <source>
        <dbReference type="ARBA" id="ARBA00012102"/>
    </source>
</evidence>
<sequence length="305" mass="35424">MHGNTSYIEFSREQWAQLQQAPCELTERELMELQGLNESLSMREVTDVYLPLTRLLNLYVEASQQLHRNVSTFLENRTKKVPYIIGIAGSVAVGKSTTARLLQKLLARFESHPRVDLVTTDGFLYPNRILEERQIMNKKGFPESYDTKNLIDFISAIKSGEKAVAPVYSHLEYDILPGDGQVIDRPDILIVEGINVLQVSPSHQIFVSDFFDFSIYVDACEQNIERWYIERFFMLQKTAFQNSNSYFHRYVNLSKEDTLQLAQRIWREINAKNLRENILPTRSRAQSILYKGENHNITKISLRKL</sequence>
<evidence type="ECO:0000313" key="17">
    <source>
        <dbReference type="EMBL" id="MDG5752687.1"/>
    </source>
</evidence>
<dbReference type="EMBL" id="JARULN010000001">
    <property type="protein sequence ID" value="MDG5752687.1"/>
    <property type="molecule type" value="Genomic_DNA"/>
</dbReference>
<feature type="domain" description="Phosphoribulokinase/uridine kinase" evidence="16">
    <location>
        <begin position="84"/>
        <end position="221"/>
    </location>
</feature>
<proteinExistence type="inferred from homology"/>
<organism evidence="17 18">
    <name type="scientific">Ectobacillus antri</name>
    <dbReference type="NCBI Taxonomy" id="2486280"/>
    <lineage>
        <taxon>Bacteria</taxon>
        <taxon>Bacillati</taxon>
        <taxon>Bacillota</taxon>
        <taxon>Bacilli</taxon>
        <taxon>Bacillales</taxon>
        <taxon>Bacillaceae</taxon>
        <taxon>Ectobacillus</taxon>
    </lineage>
</organism>
<dbReference type="PIRSF" id="PIRSF000545">
    <property type="entry name" value="Pantothenate_kin"/>
    <property type="match status" value="1"/>
</dbReference>
<accession>A0ABT6H0G1</accession>
<dbReference type="SUPFAM" id="SSF52540">
    <property type="entry name" value="P-loop containing nucleoside triphosphate hydrolases"/>
    <property type="match status" value="1"/>
</dbReference>
<dbReference type="Proteomes" id="UP001218246">
    <property type="component" value="Unassembled WGS sequence"/>
</dbReference>
<keyword evidence="12 14" id="KW-0173">Coenzyme A biosynthesis</keyword>